<evidence type="ECO:0000313" key="3">
    <source>
        <dbReference type="Proteomes" id="UP000014803"/>
    </source>
</evidence>
<evidence type="ECO:0000313" key="2">
    <source>
        <dbReference type="EMBL" id="AGP35721.1"/>
    </source>
</evidence>
<name>S4XTM6_SORCE</name>
<proteinExistence type="predicted"/>
<dbReference type="PATRIC" id="fig|1254432.3.peg.3392"/>
<dbReference type="KEGG" id="scu:SCE1572_15055"/>
<dbReference type="Proteomes" id="UP000014803">
    <property type="component" value="Chromosome"/>
</dbReference>
<dbReference type="AlphaFoldDB" id="S4XTM6"/>
<organism evidence="2 3">
    <name type="scientific">Sorangium cellulosum So0157-2</name>
    <dbReference type="NCBI Taxonomy" id="1254432"/>
    <lineage>
        <taxon>Bacteria</taxon>
        <taxon>Pseudomonadati</taxon>
        <taxon>Myxococcota</taxon>
        <taxon>Polyangia</taxon>
        <taxon>Polyangiales</taxon>
        <taxon>Polyangiaceae</taxon>
        <taxon>Sorangium</taxon>
    </lineage>
</organism>
<feature type="region of interest" description="Disordered" evidence="1">
    <location>
        <begin position="1"/>
        <end position="26"/>
    </location>
</feature>
<protein>
    <submittedName>
        <fullName evidence="2">Uncharacterized protein</fullName>
    </submittedName>
</protein>
<reference evidence="2 3" key="1">
    <citation type="journal article" date="2013" name="Sci. Rep.">
        <title>Extraordinary expansion of a Sorangium cellulosum genome from an alkaline milieu.</title>
        <authorList>
            <person name="Han K."/>
            <person name="Li Z.F."/>
            <person name="Peng R."/>
            <person name="Zhu L.P."/>
            <person name="Zhou T."/>
            <person name="Wang L.G."/>
            <person name="Li S.G."/>
            <person name="Zhang X.B."/>
            <person name="Hu W."/>
            <person name="Wu Z.H."/>
            <person name="Qin N."/>
            <person name="Li Y.Z."/>
        </authorList>
    </citation>
    <scope>NUCLEOTIDE SEQUENCE [LARGE SCALE GENOMIC DNA]</scope>
    <source>
        <strain evidence="2 3">So0157-2</strain>
    </source>
</reference>
<gene>
    <name evidence="2" type="ORF">SCE1572_15055</name>
</gene>
<sequence length="44" mass="4784">MPGDQELEVGHDMEGAPADLEDEPPSTRTLSLEEARAGFMLLDL</sequence>
<accession>S4XTM6</accession>
<dbReference type="RefSeq" id="WP_020734973.1">
    <property type="nucleotide sequence ID" value="NC_021658.1"/>
</dbReference>
<dbReference type="STRING" id="1254432.SCE1572_15055"/>
<dbReference type="HOGENOM" id="CLU_3222170_0_0_7"/>
<evidence type="ECO:0000256" key="1">
    <source>
        <dbReference type="SAM" id="MobiDB-lite"/>
    </source>
</evidence>
<dbReference type="EMBL" id="CP003969">
    <property type="protein sequence ID" value="AGP35721.1"/>
    <property type="molecule type" value="Genomic_DNA"/>
</dbReference>